<reference evidence="2 3" key="1">
    <citation type="submission" date="2021-06" db="EMBL/GenBank/DDBJ databases">
        <title>Caerostris darwini draft genome.</title>
        <authorList>
            <person name="Kono N."/>
            <person name="Arakawa K."/>
        </authorList>
    </citation>
    <scope>NUCLEOTIDE SEQUENCE [LARGE SCALE GENOMIC DNA]</scope>
</reference>
<dbReference type="PRINTS" id="PR00978">
    <property type="entry name" value="STARPROTEIN"/>
</dbReference>
<dbReference type="Pfam" id="PF01852">
    <property type="entry name" value="START"/>
    <property type="match status" value="1"/>
</dbReference>
<dbReference type="GO" id="GO:0031902">
    <property type="term" value="C:late endosome membrane"/>
    <property type="evidence" value="ECO:0007669"/>
    <property type="project" value="TreeGrafter"/>
</dbReference>
<proteinExistence type="predicted"/>
<dbReference type="Gene3D" id="3.30.530.20">
    <property type="match status" value="1"/>
</dbReference>
<dbReference type="InterPro" id="IPR023393">
    <property type="entry name" value="START-like_dom_sf"/>
</dbReference>
<dbReference type="GO" id="GO:0140284">
    <property type="term" value="C:endoplasmic reticulum-endosome membrane contact site"/>
    <property type="evidence" value="ECO:0007669"/>
    <property type="project" value="TreeGrafter"/>
</dbReference>
<dbReference type="AlphaFoldDB" id="A0AAV4UCT3"/>
<comment type="caution">
    <text evidence="2">The sequence shown here is derived from an EMBL/GenBank/DDBJ whole genome shotgun (WGS) entry which is preliminary data.</text>
</comment>
<dbReference type="SMART" id="SM00234">
    <property type="entry name" value="START"/>
    <property type="match status" value="1"/>
</dbReference>
<dbReference type="GO" id="GO:0099044">
    <property type="term" value="P:vesicle tethering to endoplasmic reticulum"/>
    <property type="evidence" value="ECO:0007669"/>
    <property type="project" value="TreeGrafter"/>
</dbReference>
<dbReference type="PANTHER" id="PTHR46121:SF4">
    <property type="entry name" value="STEROIDOGENIC ACUTE REGULATORY PROTEIN-LIKE"/>
    <property type="match status" value="1"/>
</dbReference>
<dbReference type="InterPro" id="IPR002913">
    <property type="entry name" value="START_lipid-bd_dom"/>
</dbReference>
<dbReference type="GO" id="GO:0005789">
    <property type="term" value="C:endoplasmic reticulum membrane"/>
    <property type="evidence" value="ECO:0007669"/>
    <property type="project" value="TreeGrafter"/>
</dbReference>
<name>A0AAV4UCT3_9ARAC</name>
<dbReference type="PANTHER" id="PTHR46121">
    <property type="entry name" value="STEROIDOGENIC ACUTE REGULATORY PROTEIN-LIKE"/>
    <property type="match status" value="1"/>
</dbReference>
<dbReference type="InterPro" id="IPR051869">
    <property type="entry name" value="STARD3"/>
</dbReference>
<protein>
    <submittedName>
        <fullName evidence="2">StAR-related lipid transfer protein 3</fullName>
    </submittedName>
</protein>
<dbReference type="GO" id="GO:0008289">
    <property type="term" value="F:lipid binding"/>
    <property type="evidence" value="ECO:0007669"/>
    <property type="project" value="InterPro"/>
</dbReference>
<evidence type="ECO:0000313" key="2">
    <source>
        <dbReference type="EMBL" id="GIY55519.1"/>
    </source>
</evidence>
<dbReference type="Proteomes" id="UP001054837">
    <property type="component" value="Unassembled WGS sequence"/>
</dbReference>
<dbReference type="GO" id="GO:0005765">
    <property type="term" value="C:lysosomal membrane"/>
    <property type="evidence" value="ECO:0007669"/>
    <property type="project" value="TreeGrafter"/>
</dbReference>
<evidence type="ECO:0000313" key="3">
    <source>
        <dbReference type="Proteomes" id="UP001054837"/>
    </source>
</evidence>
<accession>A0AAV4UCT3</accession>
<evidence type="ECO:0000259" key="1">
    <source>
        <dbReference type="PROSITE" id="PS50848"/>
    </source>
</evidence>
<keyword evidence="3" id="KW-1185">Reference proteome</keyword>
<dbReference type="InterPro" id="IPR000799">
    <property type="entry name" value="StAR-like"/>
</dbReference>
<organism evidence="2 3">
    <name type="scientific">Caerostris darwini</name>
    <dbReference type="NCBI Taxonomy" id="1538125"/>
    <lineage>
        <taxon>Eukaryota</taxon>
        <taxon>Metazoa</taxon>
        <taxon>Ecdysozoa</taxon>
        <taxon>Arthropoda</taxon>
        <taxon>Chelicerata</taxon>
        <taxon>Arachnida</taxon>
        <taxon>Araneae</taxon>
        <taxon>Araneomorphae</taxon>
        <taxon>Entelegynae</taxon>
        <taxon>Araneoidea</taxon>
        <taxon>Araneidae</taxon>
        <taxon>Caerostris</taxon>
    </lineage>
</organism>
<gene>
    <name evidence="2" type="primary">stard3</name>
    <name evidence="2" type="ORF">CDAR_538401</name>
</gene>
<dbReference type="EMBL" id="BPLQ01011087">
    <property type="protein sequence ID" value="GIY55519.1"/>
    <property type="molecule type" value="Genomic_DNA"/>
</dbReference>
<dbReference type="PROSITE" id="PS50848">
    <property type="entry name" value="START"/>
    <property type="match status" value="1"/>
</dbReference>
<sequence>MLALSKRRIKFRPSCGENFFEENDYQKLAEDALKKAIAILEADDWKKEKSYGNDTIYSKIVPPYGKVFKFEGILNVPPKKVLEILYNKAEEMHKWNPTVKRVKIIKKIDDFCDIAHVIATEGAAGLVSSRDFVNVRIWKKQDSGYVQGSVSIIHPDVPDITKYVRGEQGPTVCIMNPSNDNTDSCKFQWLLNTNLKGWIPQYLIDQTLSSVMMDYVNSFRKFAAPKTSA</sequence>
<feature type="domain" description="START" evidence="1">
    <location>
        <begin position="41"/>
        <end position="228"/>
    </location>
</feature>
<dbReference type="SUPFAM" id="SSF55961">
    <property type="entry name" value="Bet v1-like"/>
    <property type="match status" value="1"/>
</dbReference>